<gene>
    <name evidence="2" type="ORF">SHJJP9002_002104</name>
</gene>
<feature type="transmembrane region" description="Helical" evidence="1">
    <location>
        <begin position="152"/>
        <end position="169"/>
    </location>
</feature>
<feature type="transmembrane region" description="Helical" evidence="1">
    <location>
        <begin position="54"/>
        <end position="74"/>
    </location>
</feature>
<keyword evidence="3" id="KW-1185">Reference proteome</keyword>
<evidence type="ECO:0000313" key="3">
    <source>
        <dbReference type="Proteomes" id="UP001468345"/>
    </source>
</evidence>
<name>A0ABZ2WE59_9STAP</name>
<feature type="transmembrane region" description="Helical" evidence="1">
    <location>
        <begin position="28"/>
        <end position="48"/>
    </location>
</feature>
<dbReference type="Proteomes" id="UP001468345">
    <property type="component" value="Chromosome"/>
</dbReference>
<sequence>MLINIIINIAAVLIILGIDLYRQNYKQLKFSSILIALTINAIINLFLIGKFDYIALYTCFQFILWTILQLYINYKIQTHVITQQKFIAMILTIILSTSLILTYNTSHDSYYMSIPYLAPSIFMIGAIILFYSTFKPQEKEKIKILTRIKRPVLTGHLLIVISCIVMTLLTPYWYAFLLINLIFILFILWQNIFSNLND</sequence>
<organism evidence="2 3">
    <name type="scientific">Staphylococcus casei</name>
    <dbReference type="NCBI Taxonomy" id="201828"/>
    <lineage>
        <taxon>Bacteria</taxon>
        <taxon>Bacillati</taxon>
        <taxon>Bacillota</taxon>
        <taxon>Bacilli</taxon>
        <taxon>Bacillales</taxon>
        <taxon>Staphylococcaceae</taxon>
        <taxon>Staphylococcus</taxon>
    </lineage>
</organism>
<evidence type="ECO:0000256" key="1">
    <source>
        <dbReference type="SAM" id="Phobius"/>
    </source>
</evidence>
<feature type="transmembrane region" description="Helical" evidence="1">
    <location>
        <begin position="175"/>
        <end position="193"/>
    </location>
</feature>
<evidence type="ECO:0000313" key="2">
    <source>
        <dbReference type="EMBL" id="WZG10124.1"/>
    </source>
</evidence>
<feature type="transmembrane region" description="Helical" evidence="1">
    <location>
        <begin position="86"/>
        <end position="104"/>
    </location>
</feature>
<dbReference type="EMBL" id="CP133006">
    <property type="protein sequence ID" value="WZG10124.1"/>
    <property type="molecule type" value="Genomic_DNA"/>
</dbReference>
<keyword evidence="1" id="KW-1133">Transmembrane helix</keyword>
<feature type="transmembrane region" description="Helical" evidence="1">
    <location>
        <begin position="6"/>
        <end position="21"/>
    </location>
</feature>
<proteinExistence type="predicted"/>
<keyword evidence="1" id="KW-0472">Membrane</keyword>
<feature type="transmembrane region" description="Helical" evidence="1">
    <location>
        <begin position="110"/>
        <end position="131"/>
    </location>
</feature>
<reference evidence="2 3" key="1">
    <citation type="journal article" date="2024" name="ISME J.">
        <title>Staphylococcus epidermidis bacteriocin A37 kills natural competitors with a unique mechanism of action.</title>
        <authorList>
            <person name="Puls J.S."/>
            <person name="Winnerling B."/>
            <person name="Power J.J."/>
            <person name="Kruger A.M."/>
            <person name="Brajtenbach D."/>
            <person name="Johnson M."/>
            <person name="Bilici K."/>
            <person name="Camus L."/>
            <person name="Fliesswasser T."/>
            <person name="Schneider T."/>
            <person name="Sahl H.G."/>
            <person name="Ghosal D."/>
            <person name="Kubitscheck U."/>
            <person name="Heilbronner S."/>
            <person name="Grein F."/>
        </authorList>
    </citation>
    <scope>NUCLEOTIDE SEQUENCE [LARGE SCALE GENOMIC DNA]</scope>
    <source>
        <strain evidence="2 3">SCK7</strain>
    </source>
</reference>
<protein>
    <submittedName>
        <fullName evidence="2">Uncharacterized protein</fullName>
    </submittedName>
</protein>
<accession>A0ABZ2WE59</accession>
<dbReference type="RefSeq" id="WP_069823564.1">
    <property type="nucleotide sequence ID" value="NZ_CP133006.1"/>
</dbReference>
<keyword evidence="1" id="KW-0812">Transmembrane</keyword>